<dbReference type="GO" id="GO:0070652">
    <property type="term" value="C:HAUS complex"/>
    <property type="evidence" value="ECO:0007669"/>
    <property type="project" value="InterPro"/>
</dbReference>
<evidence type="ECO:0000256" key="7">
    <source>
        <dbReference type="ARBA" id="ARBA00023054"/>
    </source>
</evidence>
<evidence type="ECO:0000256" key="10">
    <source>
        <dbReference type="SAM" id="Coils"/>
    </source>
</evidence>
<evidence type="ECO:0000256" key="4">
    <source>
        <dbReference type="ARBA" id="ARBA00022618"/>
    </source>
</evidence>
<keyword evidence="7 10" id="KW-0175">Coiled coil</keyword>
<evidence type="ECO:0000256" key="1">
    <source>
        <dbReference type="ARBA" id="ARBA00004186"/>
    </source>
</evidence>
<dbReference type="InterPro" id="IPR026243">
    <property type="entry name" value="HAUS1"/>
</dbReference>
<protein>
    <recommendedName>
        <fullName evidence="14">AUGMIN subunit 1</fullName>
    </recommendedName>
</protein>
<evidence type="ECO:0000256" key="5">
    <source>
        <dbReference type="ARBA" id="ARBA00022701"/>
    </source>
</evidence>
<feature type="compositionally biased region" description="Gly residues" evidence="11">
    <location>
        <begin position="41"/>
        <end position="53"/>
    </location>
</feature>
<dbReference type="AlphaFoldDB" id="A0A811PNN8"/>
<evidence type="ECO:0000256" key="11">
    <source>
        <dbReference type="SAM" id="MobiDB-lite"/>
    </source>
</evidence>
<comment type="caution">
    <text evidence="12">The sequence shown here is derived from an EMBL/GenBank/DDBJ whole genome shotgun (WGS) entry which is preliminary data.</text>
</comment>
<feature type="region of interest" description="Disordered" evidence="11">
    <location>
        <begin position="41"/>
        <end position="61"/>
    </location>
</feature>
<dbReference type="Proteomes" id="UP000604825">
    <property type="component" value="Unassembled WGS sequence"/>
</dbReference>
<evidence type="ECO:0000256" key="2">
    <source>
        <dbReference type="ARBA" id="ARBA00005479"/>
    </source>
</evidence>
<name>A0A811PNN8_9POAL</name>
<evidence type="ECO:0000313" key="13">
    <source>
        <dbReference type="Proteomes" id="UP000604825"/>
    </source>
</evidence>
<accession>A0A811PNN8</accession>
<evidence type="ECO:0008006" key="14">
    <source>
        <dbReference type="Google" id="ProtNLM"/>
    </source>
</evidence>
<dbReference type="PANTHER" id="PTHR31570">
    <property type="entry name" value="HAUS AUGMIN-LIKE COMPLEX SUBUNIT 1"/>
    <property type="match status" value="1"/>
</dbReference>
<evidence type="ECO:0000256" key="3">
    <source>
        <dbReference type="ARBA" id="ARBA00022490"/>
    </source>
</evidence>
<reference evidence="12" key="1">
    <citation type="submission" date="2020-10" db="EMBL/GenBank/DDBJ databases">
        <authorList>
            <person name="Han B."/>
            <person name="Lu T."/>
            <person name="Zhao Q."/>
            <person name="Huang X."/>
            <person name="Zhao Y."/>
        </authorList>
    </citation>
    <scope>NUCLEOTIDE SEQUENCE</scope>
</reference>
<keyword evidence="8" id="KW-0206">Cytoskeleton</keyword>
<keyword evidence="5" id="KW-0493">Microtubule</keyword>
<dbReference type="GO" id="GO:0051225">
    <property type="term" value="P:spindle assembly"/>
    <property type="evidence" value="ECO:0007669"/>
    <property type="project" value="InterPro"/>
</dbReference>
<dbReference type="EMBL" id="CAJGYO010000007">
    <property type="protein sequence ID" value="CAD6247131.1"/>
    <property type="molecule type" value="Genomic_DNA"/>
</dbReference>
<keyword evidence="4" id="KW-0132">Cell division</keyword>
<feature type="coiled-coil region" evidence="10">
    <location>
        <begin position="180"/>
        <end position="207"/>
    </location>
</feature>
<keyword evidence="13" id="KW-1185">Reference proteome</keyword>
<keyword evidence="3" id="KW-0963">Cytoplasm</keyword>
<proteinExistence type="inferred from homology"/>
<evidence type="ECO:0000256" key="6">
    <source>
        <dbReference type="ARBA" id="ARBA00022776"/>
    </source>
</evidence>
<comment type="subcellular location">
    <subcellularLocation>
        <location evidence="1">Cytoplasm</location>
        <location evidence="1">Cytoskeleton</location>
        <location evidence="1">Spindle</location>
    </subcellularLocation>
</comment>
<dbReference type="OrthoDB" id="5372507at2759"/>
<feature type="coiled-coil region" evidence="10">
    <location>
        <begin position="89"/>
        <end position="116"/>
    </location>
</feature>
<dbReference type="GO" id="GO:0005819">
    <property type="term" value="C:spindle"/>
    <property type="evidence" value="ECO:0007669"/>
    <property type="project" value="UniProtKB-SubCell"/>
</dbReference>
<sequence length="287" mass="30225">MDHAAEHLDPTIPAPSSASSSAAVAEVNAWLASLAAEAGGAGGTGGRGGGGGAAAELSLGPDPTPRGVTFLRALASASQGRSRAAGIAAAGLRAQAAEYRAEAARLREALERAGLARDALPPPAAAAARAVAAVANLLAIRDTEMSSFVVASADLSLRRAEVEEKRDKVHKESKALLDYTRKAINKLTELKKMLEKFKNDVEKQQAMLNRVGYTPEINHGVLMEMAEHKKDLERKAKPIADTLRSYQDLPPDKALAALAIEDKKRQYAAAEKYLEDVLQSALTTTGL</sequence>
<gene>
    <name evidence="12" type="ORF">NCGR_LOCUS31355</name>
</gene>
<dbReference type="PANTHER" id="PTHR31570:SF1">
    <property type="entry name" value="HAUS AUGMIN-LIKE COMPLEX SUBUNIT 1"/>
    <property type="match status" value="1"/>
</dbReference>
<dbReference type="GO" id="GO:0051301">
    <property type="term" value="P:cell division"/>
    <property type="evidence" value="ECO:0007669"/>
    <property type="project" value="UniProtKB-KW"/>
</dbReference>
<evidence type="ECO:0000256" key="8">
    <source>
        <dbReference type="ARBA" id="ARBA00023212"/>
    </source>
</evidence>
<keyword evidence="6" id="KW-0498">Mitosis</keyword>
<keyword evidence="9" id="KW-0131">Cell cycle</keyword>
<evidence type="ECO:0000313" key="12">
    <source>
        <dbReference type="EMBL" id="CAD6247131.1"/>
    </source>
</evidence>
<evidence type="ECO:0000256" key="9">
    <source>
        <dbReference type="ARBA" id="ARBA00023306"/>
    </source>
</evidence>
<dbReference type="Pfam" id="PF25762">
    <property type="entry name" value="HAUS1"/>
    <property type="match status" value="1"/>
</dbReference>
<comment type="similarity">
    <text evidence="2">Belongs to the HAUS1 family.</text>
</comment>
<dbReference type="GO" id="GO:0005874">
    <property type="term" value="C:microtubule"/>
    <property type="evidence" value="ECO:0007669"/>
    <property type="project" value="UniProtKB-KW"/>
</dbReference>
<organism evidence="12 13">
    <name type="scientific">Miscanthus lutarioriparius</name>
    <dbReference type="NCBI Taxonomy" id="422564"/>
    <lineage>
        <taxon>Eukaryota</taxon>
        <taxon>Viridiplantae</taxon>
        <taxon>Streptophyta</taxon>
        <taxon>Embryophyta</taxon>
        <taxon>Tracheophyta</taxon>
        <taxon>Spermatophyta</taxon>
        <taxon>Magnoliopsida</taxon>
        <taxon>Liliopsida</taxon>
        <taxon>Poales</taxon>
        <taxon>Poaceae</taxon>
        <taxon>PACMAD clade</taxon>
        <taxon>Panicoideae</taxon>
        <taxon>Andropogonodae</taxon>
        <taxon>Andropogoneae</taxon>
        <taxon>Saccharinae</taxon>
        <taxon>Miscanthus</taxon>
    </lineage>
</organism>
<dbReference type="GO" id="GO:0005829">
    <property type="term" value="C:cytosol"/>
    <property type="evidence" value="ECO:0007669"/>
    <property type="project" value="TreeGrafter"/>
</dbReference>